<evidence type="ECO:0000313" key="1">
    <source>
        <dbReference type="EMBL" id="KAF8795075.1"/>
    </source>
</evidence>
<dbReference type="EMBL" id="JABXBU010000002">
    <property type="protein sequence ID" value="KAF8795075.1"/>
    <property type="molecule type" value="Genomic_DNA"/>
</dbReference>
<proteinExistence type="predicted"/>
<evidence type="ECO:0000313" key="2">
    <source>
        <dbReference type="Proteomes" id="UP000807504"/>
    </source>
</evidence>
<comment type="caution">
    <text evidence="1">The sequence shown here is derived from an EMBL/GenBank/DDBJ whole genome shotgun (WGS) entry which is preliminary data.</text>
</comment>
<dbReference type="Proteomes" id="UP000807504">
    <property type="component" value="Unassembled WGS sequence"/>
</dbReference>
<accession>A0A8T0FXT8</accession>
<dbReference type="AlphaFoldDB" id="A0A8T0FXT8"/>
<name>A0A8T0FXT8_ARGBR</name>
<reference evidence="1" key="2">
    <citation type="submission" date="2020-06" db="EMBL/GenBank/DDBJ databases">
        <authorList>
            <person name="Sheffer M."/>
        </authorList>
    </citation>
    <scope>NUCLEOTIDE SEQUENCE</scope>
</reference>
<keyword evidence="2" id="KW-1185">Reference proteome</keyword>
<reference evidence="1" key="1">
    <citation type="journal article" date="2020" name="bioRxiv">
        <title>Chromosome-level reference genome of the European wasp spider Argiope bruennichi: a resource for studies on range expansion and evolutionary adaptation.</title>
        <authorList>
            <person name="Sheffer M.M."/>
            <person name="Hoppe A."/>
            <person name="Krehenwinkel H."/>
            <person name="Uhl G."/>
            <person name="Kuss A.W."/>
            <person name="Jensen L."/>
            <person name="Jensen C."/>
            <person name="Gillespie R.G."/>
            <person name="Hoff K.J."/>
            <person name="Prost S."/>
        </authorList>
    </citation>
    <scope>NUCLEOTIDE SEQUENCE</scope>
</reference>
<organism evidence="1 2">
    <name type="scientific">Argiope bruennichi</name>
    <name type="common">Wasp spider</name>
    <name type="synonym">Aranea bruennichi</name>
    <dbReference type="NCBI Taxonomy" id="94029"/>
    <lineage>
        <taxon>Eukaryota</taxon>
        <taxon>Metazoa</taxon>
        <taxon>Ecdysozoa</taxon>
        <taxon>Arthropoda</taxon>
        <taxon>Chelicerata</taxon>
        <taxon>Arachnida</taxon>
        <taxon>Araneae</taxon>
        <taxon>Araneomorphae</taxon>
        <taxon>Entelegynae</taxon>
        <taxon>Araneoidea</taxon>
        <taxon>Araneidae</taxon>
        <taxon>Argiope</taxon>
    </lineage>
</organism>
<gene>
    <name evidence="1" type="ORF">HNY73_002967</name>
</gene>
<protein>
    <submittedName>
        <fullName evidence="1">Uncharacterized protein</fullName>
    </submittedName>
</protein>
<sequence>MEAWFRRQVEASQPHILPTPVEFAGPQISLGLRTRIPRDTLQGNVQAERTSYTKLNASPTEKGTRSVLGQYPVFNVRKETWAFNESGSSSGDNKCWCNGRAQFYRQPFKFIGLVTDKEVYRLRGESYRISLELRRHDSKFSHNSAGKESNTYAITPRKHLEADLIDKISFDGTWRYVSKGVICDNGRANDRQILSLLQSQIPFAGFPLLAQPLQKRVAATPLCHLSDTEWDTTSRCIRRLRTRLERFSGAGNFSYGSICRTADHPPAVQFRKERMTVGGKDADVMWSPMSHQPPLVLEPFQRDTLLFSFCYPIEGKGFLRMSPVADWKLQAFIRE</sequence>